<organism evidence="1">
    <name type="scientific">Amorphochlora amoebiformis</name>
    <dbReference type="NCBI Taxonomy" id="1561963"/>
    <lineage>
        <taxon>Eukaryota</taxon>
        <taxon>Sar</taxon>
        <taxon>Rhizaria</taxon>
        <taxon>Cercozoa</taxon>
        <taxon>Chlorarachniophyceae</taxon>
        <taxon>Amorphochlora</taxon>
    </lineage>
</organism>
<proteinExistence type="predicted"/>
<accession>A0A0H5BHR0</accession>
<protein>
    <submittedName>
        <fullName evidence="1">Uncharacterized protein</fullName>
    </submittedName>
</protein>
<sequence length="478" mass="57268">MMKTKTGILDFIYHFLASLKMIILKIVGKSHNIFDSYIYIEKLKGYLVYNYIKTIRFQFPIFNYIIKKIFFFDGLYYFEKNYALILFIDVFSKVYIKLYKKASVFVIKHRISYYLAKILLIVNGKSLITFINQSTNGYNNRIQYFIQVWKNNLNFQILKPLLRVLIKKLFFVPLCLPLLKSSILQIRYKKVIHYRPMMQMSQNYIIDKCYLSYHTNYISNCTYKVIKSRNNNAFNKSGNFVYRFVSYIKSLIKRNIQLIITDVKINHLIQKLMKFYRINYLIIQVKDDFRDLLNSIKKIYPTKQLRRESLNQMPNKKIIYHVQRILNYKTEMVLIEVNMERNYLTIIICDRTRDEVEQILKKSIHIIYVLLILIKERNYLSSIVDQKGFNTMNRVAIKLNYLIRAPLPNNCKENITKLDYTKVSRFLQKKVNDDYSCVRNVLFENLSFIPLKNINHLVKLIFNLVLQILSISTAVVIN</sequence>
<dbReference type="AlphaFoldDB" id="A0A0H5BHR0"/>
<dbReference type="EMBL" id="AB996602">
    <property type="protein sequence ID" value="BAS01771.1"/>
    <property type="molecule type" value="Genomic_DNA"/>
</dbReference>
<name>A0A0H5BHR0_9EUKA</name>
<evidence type="ECO:0000313" key="1">
    <source>
        <dbReference type="EMBL" id="BAS01771.1"/>
    </source>
</evidence>
<reference evidence="1" key="1">
    <citation type="journal article" date="2015" name="Genome Biol. Evol.">
        <title>Nucleomorph Genome Sequences of Two Chlorarachniophytes, Amorphochlora amoebiformis and Lotharella vacuolata.</title>
        <authorList>
            <person name="Suzuki S."/>
            <person name="Shirato S."/>
            <person name="Hirakawa Y."/>
            <person name="Ishida K."/>
        </authorList>
    </citation>
    <scope>NUCLEOTIDE SEQUENCE</scope>
    <source>
        <strain evidence="1">CCMP2058</strain>
    </source>
</reference>
<geneLocation type="nucleomorph" evidence="1"/>
<keyword evidence="1" id="KW-0542">Nucleomorph</keyword>